<dbReference type="Proteomes" id="UP000248961">
    <property type="component" value="Unassembled WGS sequence"/>
</dbReference>
<dbReference type="STRING" id="1450537.A0A395I3K2"/>
<evidence type="ECO:0000256" key="3">
    <source>
        <dbReference type="ARBA" id="ARBA00023002"/>
    </source>
</evidence>
<dbReference type="AlphaFoldDB" id="A0A395I3K2"/>
<evidence type="ECO:0000313" key="5">
    <source>
        <dbReference type="Proteomes" id="UP000248961"/>
    </source>
</evidence>
<dbReference type="GO" id="GO:0044550">
    <property type="term" value="P:secondary metabolite biosynthetic process"/>
    <property type="evidence" value="ECO:0007669"/>
    <property type="project" value="UniProtKB-ARBA"/>
</dbReference>
<dbReference type="VEuPathDB" id="FungiDB:BO97DRAFT_365996"/>
<protein>
    <submittedName>
        <fullName evidence="4">Short chain dehydrogenase</fullName>
    </submittedName>
</protein>
<accession>A0A395I3K2</accession>
<comment type="similarity">
    <text evidence="1">Belongs to the short-chain dehydrogenases/reductases (SDR) family.</text>
</comment>
<dbReference type="Pfam" id="PF13561">
    <property type="entry name" value="adh_short_C2"/>
    <property type="match status" value="1"/>
</dbReference>
<dbReference type="OrthoDB" id="47007at2759"/>
<sequence>MTTKSLHGKNAIITGASRGIGRGIAYELASRGANLLLTYQNARTQADAVVSDLIQRHGVDVFAVQAQGSDIDAPRRIVQAAAERWGGIIDIIVNNAGAREDYPFEDMTHEVWEAQIATNLRFPIFLIREAAPYFGKAPRIVNFSSSYARDGHPGCAAYVACKGAIESVTRSLAKELGHRYNATVNSVSPGPVNTELWKRSIEDSEIRQEWDQIVKNTPAAPRVAEVDDIAQIVAFLVEETSRWVTGSVVNANGGLLFN</sequence>
<dbReference type="Gene3D" id="3.40.50.720">
    <property type="entry name" value="NAD(P)-binding Rossmann-like Domain"/>
    <property type="match status" value="1"/>
</dbReference>
<dbReference type="GO" id="GO:0016614">
    <property type="term" value="F:oxidoreductase activity, acting on CH-OH group of donors"/>
    <property type="evidence" value="ECO:0007669"/>
    <property type="project" value="UniProtKB-ARBA"/>
</dbReference>
<dbReference type="PANTHER" id="PTHR48107:SF7">
    <property type="entry name" value="RE15974P"/>
    <property type="match status" value="1"/>
</dbReference>
<organism evidence="4 5">
    <name type="scientific">Aspergillus homomorphus (strain CBS 101889)</name>
    <dbReference type="NCBI Taxonomy" id="1450537"/>
    <lineage>
        <taxon>Eukaryota</taxon>
        <taxon>Fungi</taxon>
        <taxon>Dikarya</taxon>
        <taxon>Ascomycota</taxon>
        <taxon>Pezizomycotina</taxon>
        <taxon>Eurotiomycetes</taxon>
        <taxon>Eurotiomycetidae</taxon>
        <taxon>Eurotiales</taxon>
        <taxon>Aspergillaceae</taxon>
        <taxon>Aspergillus</taxon>
        <taxon>Aspergillus subgen. Circumdati</taxon>
    </lineage>
</organism>
<proteinExistence type="inferred from homology"/>
<dbReference type="InterPro" id="IPR036291">
    <property type="entry name" value="NAD(P)-bd_dom_sf"/>
</dbReference>
<evidence type="ECO:0000313" key="4">
    <source>
        <dbReference type="EMBL" id="RAL14193.1"/>
    </source>
</evidence>
<keyword evidence="5" id="KW-1185">Reference proteome</keyword>
<dbReference type="InterPro" id="IPR002347">
    <property type="entry name" value="SDR_fam"/>
</dbReference>
<dbReference type="PROSITE" id="PS00061">
    <property type="entry name" value="ADH_SHORT"/>
    <property type="match status" value="1"/>
</dbReference>
<reference evidence="4 5" key="1">
    <citation type="submission" date="2018-02" db="EMBL/GenBank/DDBJ databases">
        <title>The genomes of Aspergillus section Nigri reveals drivers in fungal speciation.</title>
        <authorList>
            <consortium name="DOE Joint Genome Institute"/>
            <person name="Vesth T.C."/>
            <person name="Nybo J."/>
            <person name="Theobald S."/>
            <person name="Brandl J."/>
            <person name="Frisvad J.C."/>
            <person name="Nielsen K.F."/>
            <person name="Lyhne E.K."/>
            <person name="Kogle M.E."/>
            <person name="Kuo A."/>
            <person name="Riley R."/>
            <person name="Clum A."/>
            <person name="Nolan M."/>
            <person name="Lipzen A."/>
            <person name="Salamov A."/>
            <person name="Henrissat B."/>
            <person name="Wiebenga A."/>
            <person name="De vries R.P."/>
            <person name="Grigoriev I.V."/>
            <person name="Mortensen U.H."/>
            <person name="Andersen M.R."/>
            <person name="Baker S.E."/>
        </authorList>
    </citation>
    <scope>NUCLEOTIDE SEQUENCE [LARGE SCALE GENOMIC DNA]</scope>
    <source>
        <strain evidence="4 5">CBS 101889</strain>
    </source>
</reference>
<dbReference type="InterPro" id="IPR020904">
    <property type="entry name" value="Sc_DH/Rdtase_CS"/>
</dbReference>
<dbReference type="PRINTS" id="PR00080">
    <property type="entry name" value="SDRFAMILY"/>
</dbReference>
<dbReference type="PANTHER" id="PTHR48107">
    <property type="entry name" value="NADPH-DEPENDENT ALDEHYDE REDUCTASE-LIKE PROTEIN, CHLOROPLASTIC-RELATED"/>
    <property type="match status" value="1"/>
</dbReference>
<name>A0A395I3K2_ASPHC</name>
<dbReference type="EMBL" id="KZ824276">
    <property type="protein sequence ID" value="RAL14193.1"/>
    <property type="molecule type" value="Genomic_DNA"/>
</dbReference>
<dbReference type="GeneID" id="37196891"/>
<dbReference type="FunFam" id="3.40.50.720:FF:000084">
    <property type="entry name" value="Short-chain dehydrogenase reductase"/>
    <property type="match status" value="1"/>
</dbReference>
<evidence type="ECO:0000256" key="1">
    <source>
        <dbReference type="ARBA" id="ARBA00006484"/>
    </source>
</evidence>
<dbReference type="PRINTS" id="PR00081">
    <property type="entry name" value="GDHRDH"/>
</dbReference>
<dbReference type="RefSeq" id="XP_025553347.1">
    <property type="nucleotide sequence ID" value="XM_025692602.1"/>
</dbReference>
<keyword evidence="3" id="KW-0560">Oxidoreductase</keyword>
<dbReference type="SUPFAM" id="SSF51735">
    <property type="entry name" value="NAD(P)-binding Rossmann-fold domains"/>
    <property type="match status" value="1"/>
</dbReference>
<keyword evidence="2" id="KW-0521">NADP</keyword>
<evidence type="ECO:0000256" key="2">
    <source>
        <dbReference type="ARBA" id="ARBA00022857"/>
    </source>
</evidence>
<gene>
    <name evidence="4" type="ORF">BO97DRAFT_365996</name>
</gene>